<dbReference type="CDD" id="cd10553">
    <property type="entry name" value="PhsB_like"/>
    <property type="match status" value="1"/>
</dbReference>
<evidence type="ECO:0000256" key="5">
    <source>
        <dbReference type="ARBA" id="ARBA00022982"/>
    </source>
</evidence>
<accession>A0A7C3Z1A0</accession>
<dbReference type="InterPro" id="IPR050954">
    <property type="entry name" value="ET_IronSulfur_Cluster-Binding"/>
</dbReference>
<feature type="domain" description="4Fe-4S ferredoxin-type" evidence="8">
    <location>
        <begin position="4"/>
        <end position="34"/>
    </location>
</feature>
<dbReference type="AlphaFoldDB" id="A0A7C3Z1A0"/>
<dbReference type="PANTHER" id="PTHR43177">
    <property type="entry name" value="PROTEIN NRFC"/>
    <property type="match status" value="1"/>
</dbReference>
<keyword evidence="7" id="KW-0411">Iron-sulfur</keyword>
<keyword evidence="5" id="KW-0249">Electron transport</keyword>
<keyword evidence="6" id="KW-0408">Iron</keyword>
<feature type="domain" description="4Fe-4S ferredoxin-type" evidence="8">
    <location>
        <begin position="83"/>
        <end position="112"/>
    </location>
</feature>
<evidence type="ECO:0000259" key="8">
    <source>
        <dbReference type="PROSITE" id="PS51379"/>
    </source>
</evidence>
<dbReference type="InterPro" id="IPR017896">
    <property type="entry name" value="4Fe4S_Fe-S-bd"/>
</dbReference>
<evidence type="ECO:0000256" key="4">
    <source>
        <dbReference type="ARBA" id="ARBA00022737"/>
    </source>
</evidence>
<dbReference type="PANTHER" id="PTHR43177:SF5">
    <property type="entry name" value="ANAEROBIC DIMETHYL SULFOXIDE REDUCTASE CHAIN B-RELATED"/>
    <property type="match status" value="1"/>
</dbReference>
<keyword evidence="1" id="KW-0813">Transport</keyword>
<sequence length="174" mass="19494">MSIYYILQDQRKCIGCLSCEVHCKSNKGLPRGPRLGQIVPVGPKEVNGLPRMAFIFMPCFHCSQPWCVPACPTGAMRQRPRDGIVYVDHTLCVGCKSCITACPWGAPQWNPETNKVVKCDYCMDRIDAGLKPACVSKCVTHCLEFGKMEEVQRDRRDLIAKNVAFELEKVVSAR</sequence>
<dbReference type="GO" id="GO:0051539">
    <property type="term" value="F:4 iron, 4 sulfur cluster binding"/>
    <property type="evidence" value="ECO:0007669"/>
    <property type="project" value="UniProtKB-KW"/>
</dbReference>
<name>A0A7C3Z1A0_9BACT</name>
<evidence type="ECO:0000313" key="9">
    <source>
        <dbReference type="EMBL" id="HGF33008.1"/>
    </source>
</evidence>
<gene>
    <name evidence="9" type="ORF">ENW96_01280</name>
</gene>
<evidence type="ECO:0000256" key="3">
    <source>
        <dbReference type="ARBA" id="ARBA00022723"/>
    </source>
</evidence>
<keyword evidence="4" id="KW-0677">Repeat</keyword>
<dbReference type="Pfam" id="PF13247">
    <property type="entry name" value="Fer4_11"/>
    <property type="match status" value="1"/>
</dbReference>
<reference evidence="9" key="1">
    <citation type="journal article" date="2020" name="mSystems">
        <title>Genome- and Community-Level Interaction Insights into Carbon Utilization and Element Cycling Functions of Hydrothermarchaeota in Hydrothermal Sediment.</title>
        <authorList>
            <person name="Zhou Z."/>
            <person name="Liu Y."/>
            <person name="Xu W."/>
            <person name="Pan J."/>
            <person name="Luo Z.H."/>
            <person name="Li M."/>
        </authorList>
    </citation>
    <scope>NUCLEOTIDE SEQUENCE [LARGE SCALE GENOMIC DNA]</scope>
    <source>
        <strain evidence="9">SpSt-897</strain>
    </source>
</reference>
<keyword evidence="3" id="KW-0479">Metal-binding</keyword>
<keyword evidence="2" id="KW-0004">4Fe-4S</keyword>
<dbReference type="PROSITE" id="PS51379">
    <property type="entry name" value="4FE4S_FER_2"/>
    <property type="match status" value="3"/>
</dbReference>
<evidence type="ECO:0000256" key="6">
    <source>
        <dbReference type="ARBA" id="ARBA00023004"/>
    </source>
</evidence>
<dbReference type="SUPFAM" id="SSF54862">
    <property type="entry name" value="4Fe-4S ferredoxins"/>
    <property type="match status" value="1"/>
</dbReference>
<dbReference type="Gene3D" id="3.30.70.20">
    <property type="match status" value="2"/>
</dbReference>
<dbReference type="EMBL" id="DTMF01000035">
    <property type="protein sequence ID" value="HGF33008.1"/>
    <property type="molecule type" value="Genomic_DNA"/>
</dbReference>
<evidence type="ECO:0000256" key="2">
    <source>
        <dbReference type="ARBA" id="ARBA00022485"/>
    </source>
</evidence>
<proteinExistence type="predicted"/>
<dbReference type="GO" id="GO:0046872">
    <property type="term" value="F:metal ion binding"/>
    <property type="evidence" value="ECO:0007669"/>
    <property type="project" value="UniProtKB-KW"/>
</dbReference>
<dbReference type="InterPro" id="IPR017900">
    <property type="entry name" value="4Fe4S_Fe_S_CS"/>
</dbReference>
<organism evidence="9">
    <name type="scientific">Desulfobacca acetoxidans</name>
    <dbReference type="NCBI Taxonomy" id="60893"/>
    <lineage>
        <taxon>Bacteria</taxon>
        <taxon>Pseudomonadati</taxon>
        <taxon>Thermodesulfobacteriota</taxon>
        <taxon>Desulfobaccia</taxon>
        <taxon>Desulfobaccales</taxon>
        <taxon>Desulfobaccaceae</taxon>
        <taxon>Desulfobacca</taxon>
    </lineage>
</organism>
<protein>
    <submittedName>
        <fullName evidence="9">4Fe-4S dicluster domain-containing protein</fullName>
    </submittedName>
</protein>
<feature type="domain" description="4Fe-4S ferredoxin-type" evidence="8">
    <location>
        <begin position="50"/>
        <end position="81"/>
    </location>
</feature>
<evidence type="ECO:0000256" key="1">
    <source>
        <dbReference type="ARBA" id="ARBA00022448"/>
    </source>
</evidence>
<evidence type="ECO:0000256" key="7">
    <source>
        <dbReference type="ARBA" id="ARBA00023014"/>
    </source>
</evidence>
<comment type="caution">
    <text evidence="9">The sequence shown here is derived from an EMBL/GenBank/DDBJ whole genome shotgun (WGS) entry which is preliminary data.</text>
</comment>
<dbReference type="PROSITE" id="PS00198">
    <property type="entry name" value="4FE4S_FER_1"/>
    <property type="match status" value="1"/>
</dbReference>